<feature type="domain" description="AMP-binding enzyme C-terminal" evidence="6">
    <location>
        <begin position="542"/>
        <end position="611"/>
    </location>
</feature>
<dbReference type="InterPro" id="IPR045851">
    <property type="entry name" value="AMP-bd_C_sf"/>
</dbReference>
<dbReference type="AlphaFoldDB" id="A0A7W2TTT1"/>
<evidence type="ECO:0000256" key="1">
    <source>
        <dbReference type="ARBA" id="ARBA00006432"/>
    </source>
</evidence>
<dbReference type="NCBIfam" id="NF002937">
    <property type="entry name" value="PRK03584.1"/>
    <property type="match status" value="1"/>
</dbReference>
<comment type="similarity">
    <text evidence="1">Belongs to the ATP-dependent AMP-binding enzyme family.</text>
</comment>
<evidence type="ECO:0000313" key="9">
    <source>
        <dbReference type="Proteomes" id="UP000539350"/>
    </source>
</evidence>
<protein>
    <submittedName>
        <fullName evidence="8">Acetoacetate--CoA ligase</fullName>
        <ecNumber evidence="8">6.2.1.16</ecNumber>
    </submittedName>
</protein>
<feature type="domain" description="Acetyl-coenzyme A synthetase N-terminal" evidence="7">
    <location>
        <begin position="37"/>
        <end position="93"/>
    </location>
</feature>
<dbReference type="InterPro" id="IPR005914">
    <property type="entry name" value="Acac_CoA_synth"/>
</dbReference>
<dbReference type="NCBIfam" id="TIGR01217">
    <property type="entry name" value="ac_ac_CoA_syn"/>
    <property type="match status" value="1"/>
</dbReference>
<dbReference type="InterPro" id="IPR000873">
    <property type="entry name" value="AMP-dep_synth/lig_dom"/>
</dbReference>
<keyword evidence="9" id="KW-1185">Reference proteome</keyword>
<feature type="domain" description="AMP-dependent synthetase/ligase" evidence="5">
    <location>
        <begin position="96"/>
        <end position="470"/>
    </location>
</feature>
<keyword evidence="3" id="KW-0547">Nucleotide-binding</keyword>
<evidence type="ECO:0000256" key="4">
    <source>
        <dbReference type="ARBA" id="ARBA00022840"/>
    </source>
</evidence>
<dbReference type="PANTHER" id="PTHR42921">
    <property type="entry name" value="ACETOACETYL-COA SYNTHETASE"/>
    <property type="match status" value="1"/>
</dbReference>
<reference evidence="8 9" key="1">
    <citation type="submission" date="2020-07" db="EMBL/GenBank/DDBJ databases">
        <title>Halieaceae bacterium, F7430, whole genome shotgun sequencing project.</title>
        <authorList>
            <person name="Jiang S."/>
            <person name="Liu Z.W."/>
            <person name="Du Z.J."/>
        </authorList>
    </citation>
    <scope>NUCLEOTIDE SEQUENCE [LARGE SCALE GENOMIC DNA]</scope>
    <source>
        <strain evidence="8 9">F7430</strain>
    </source>
</reference>
<dbReference type="PROSITE" id="PS00455">
    <property type="entry name" value="AMP_BINDING"/>
    <property type="match status" value="1"/>
</dbReference>
<dbReference type="GO" id="GO:0005524">
    <property type="term" value="F:ATP binding"/>
    <property type="evidence" value="ECO:0007669"/>
    <property type="project" value="UniProtKB-KW"/>
</dbReference>
<evidence type="ECO:0000259" key="5">
    <source>
        <dbReference type="Pfam" id="PF00501"/>
    </source>
</evidence>
<dbReference type="Pfam" id="PF13193">
    <property type="entry name" value="AMP-binding_C"/>
    <property type="match status" value="1"/>
</dbReference>
<dbReference type="CDD" id="cd05943">
    <property type="entry name" value="AACS"/>
    <property type="match status" value="1"/>
</dbReference>
<evidence type="ECO:0000259" key="6">
    <source>
        <dbReference type="Pfam" id="PF13193"/>
    </source>
</evidence>
<organism evidence="8 9">
    <name type="scientific">Sediminihaliea albiluteola</name>
    <dbReference type="NCBI Taxonomy" id="2758564"/>
    <lineage>
        <taxon>Bacteria</taxon>
        <taxon>Pseudomonadati</taxon>
        <taxon>Pseudomonadota</taxon>
        <taxon>Gammaproteobacteria</taxon>
        <taxon>Cellvibrionales</taxon>
        <taxon>Halieaceae</taxon>
        <taxon>Sediminihaliea</taxon>
    </lineage>
</organism>
<evidence type="ECO:0000256" key="3">
    <source>
        <dbReference type="ARBA" id="ARBA00022741"/>
    </source>
</evidence>
<proteinExistence type="inferred from homology"/>
<dbReference type="InterPro" id="IPR042099">
    <property type="entry name" value="ANL_N_sf"/>
</dbReference>
<dbReference type="EC" id="6.2.1.16" evidence="8"/>
<accession>A0A7W2TTT1</accession>
<dbReference type="RefSeq" id="WP_182168662.1">
    <property type="nucleotide sequence ID" value="NZ_JACFXU010000013.1"/>
</dbReference>
<gene>
    <name evidence="8" type="ORF">H2508_01620</name>
</gene>
<dbReference type="SUPFAM" id="SSF56801">
    <property type="entry name" value="Acetyl-CoA synthetase-like"/>
    <property type="match status" value="1"/>
</dbReference>
<name>A0A7W2TTT1_9GAMM</name>
<dbReference type="Proteomes" id="UP000539350">
    <property type="component" value="Unassembled WGS sequence"/>
</dbReference>
<evidence type="ECO:0000313" key="8">
    <source>
        <dbReference type="EMBL" id="MBA6411806.1"/>
    </source>
</evidence>
<dbReference type="GO" id="GO:0030729">
    <property type="term" value="F:acetoacetate-CoA ligase activity"/>
    <property type="evidence" value="ECO:0007669"/>
    <property type="project" value="UniProtKB-EC"/>
</dbReference>
<dbReference type="InterPro" id="IPR025110">
    <property type="entry name" value="AMP-bd_C"/>
</dbReference>
<dbReference type="Gene3D" id="3.30.300.30">
    <property type="match status" value="1"/>
</dbReference>
<dbReference type="PANTHER" id="PTHR42921:SF1">
    <property type="entry name" value="ACETOACETYL-COA SYNTHETASE"/>
    <property type="match status" value="1"/>
</dbReference>
<dbReference type="Pfam" id="PF00501">
    <property type="entry name" value="AMP-binding"/>
    <property type="match status" value="1"/>
</dbReference>
<dbReference type="GO" id="GO:0006629">
    <property type="term" value="P:lipid metabolic process"/>
    <property type="evidence" value="ECO:0007669"/>
    <property type="project" value="InterPro"/>
</dbReference>
<evidence type="ECO:0000256" key="2">
    <source>
        <dbReference type="ARBA" id="ARBA00022598"/>
    </source>
</evidence>
<comment type="caution">
    <text evidence="8">The sequence shown here is derived from an EMBL/GenBank/DDBJ whole genome shotgun (WGS) entry which is preliminary data.</text>
</comment>
<dbReference type="InterPro" id="IPR020845">
    <property type="entry name" value="AMP-binding_CS"/>
</dbReference>
<sequence length="649" mass="71691">MTEPLWKPSTQRIAGARLSAFAQAMQARHSELEGSDYFALHNWSLAHPEAFWQGVWDFTGVQASSPPKAVLEHADQLPGASWFPGARLNFAENLLRYRDQRKALICLLENGRRRTYSYAELYREVAQLAAALRRMGVGPGDRVAGFMPNIAETVIAMLATTSLGALWSSCSPDFGISGVLDRFGQITAKVLFAADGYFYNGKTCDSLERVAGIVKAIDSLEHVIVVPVVNERPAIEGFAGKHYAEVLEATVTDIDFAQLPFDHPLYIMYSSGTTGVPKCIVHSAGGTLLQHLKEHQLMLDLGRQDVFFYFSTCGWMMWNWLVSGLASGATLLLYDGSPFAGQGRVLLDAIDEENITIFGTSAKFISALEKSGQRPRESHDLSSLKTILSTGSPLAHESFEYVYRDIKQDVCLSSISGGTDIISCFVAGSVTLPVYAGEIQAPGLGMAVDIWDEEGRSLRGDKGELVCTQPFPSCPLGFWNDPENKRFHEAYFARFDNVWAHGDYAEITDHGGFIIHGRSDAVLNPGGVRIGTAEIYRQVEQIEAVLDSVVIGQQWQDDLRVILFVVLREGLKLDEALQQRIRKTIRENTTARHVPEKIIQVTDIPRTISGKIVELAVRKIVHGESVKNTDALANPEALDLFRNLPELRS</sequence>
<dbReference type="InterPro" id="IPR032387">
    <property type="entry name" value="ACAS_N"/>
</dbReference>
<evidence type="ECO:0000259" key="7">
    <source>
        <dbReference type="Pfam" id="PF16177"/>
    </source>
</evidence>
<dbReference type="Pfam" id="PF16177">
    <property type="entry name" value="ACAS_N"/>
    <property type="match status" value="1"/>
</dbReference>
<dbReference type="EMBL" id="JACFXU010000013">
    <property type="protein sequence ID" value="MBA6411806.1"/>
    <property type="molecule type" value="Genomic_DNA"/>
</dbReference>
<keyword evidence="4" id="KW-0067">ATP-binding</keyword>
<dbReference type="Gene3D" id="3.40.50.12780">
    <property type="entry name" value="N-terminal domain of ligase-like"/>
    <property type="match status" value="1"/>
</dbReference>
<keyword evidence="2 8" id="KW-0436">Ligase</keyword>